<organism evidence="1 2">
    <name type="scientific">Phialocephala subalpina</name>
    <dbReference type="NCBI Taxonomy" id="576137"/>
    <lineage>
        <taxon>Eukaryota</taxon>
        <taxon>Fungi</taxon>
        <taxon>Dikarya</taxon>
        <taxon>Ascomycota</taxon>
        <taxon>Pezizomycotina</taxon>
        <taxon>Leotiomycetes</taxon>
        <taxon>Helotiales</taxon>
        <taxon>Mollisiaceae</taxon>
        <taxon>Phialocephala</taxon>
        <taxon>Phialocephala fortinii species complex</taxon>
    </lineage>
</organism>
<dbReference type="EMBL" id="FJOG01000006">
    <property type="protein sequence ID" value="CZR55063.1"/>
    <property type="molecule type" value="Genomic_DNA"/>
</dbReference>
<accession>A0A1L7WQL4</accession>
<dbReference type="InterPro" id="IPR011009">
    <property type="entry name" value="Kinase-like_dom_sf"/>
</dbReference>
<protein>
    <recommendedName>
        <fullName evidence="3">Protein kinase domain-containing protein</fullName>
    </recommendedName>
</protein>
<name>A0A1L7WQL4_9HELO</name>
<dbReference type="Proteomes" id="UP000184330">
    <property type="component" value="Unassembled WGS sequence"/>
</dbReference>
<keyword evidence="2" id="KW-1185">Reference proteome</keyword>
<evidence type="ECO:0000313" key="2">
    <source>
        <dbReference type="Proteomes" id="UP000184330"/>
    </source>
</evidence>
<evidence type="ECO:0008006" key="3">
    <source>
        <dbReference type="Google" id="ProtNLM"/>
    </source>
</evidence>
<dbReference type="AlphaFoldDB" id="A0A1L7WQL4"/>
<proteinExistence type="predicted"/>
<dbReference type="InterPro" id="IPR008271">
    <property type="entry name" value="Ser/Thr_kinase_AS"/>
</dbReference>
<sequence>MAKPFDDLDSYHSDPSGIAKWTGTKFLGWGGNAIVGLWRYGTKKRYVAVKEIVATGKYAIKDPTEANLRKEGEVVDTTKICYSKGRGAQLTVEKYSEEALLGNCPLGSLHDLMMRRAQDFDCLIDGVTAMSYGGAEMVLDPMVNQATITRPQDWDEIVHFDLKPRNIFLGDKDPKHKKVLSRRWDFAGWATDPLAGHYDFLPPEPTDPQQEVVAPTTEPGPAPPVAVAKPTTMVDARCQARHQTGPNAGERCINFTTAVQAVINANNGRCEEHPLDRFPWTPRGKIEYLDAWSRRCGIT</sequence>
<evidence type="ECO:0000313" key="1">
    <source>
        <dbReference type="EMBL" id="CZR55063.1"/>
    </source>
</evidence>
<dbReference type="STRING" id="576137.A0A1L7WQL4"/>
<dbReference type="SUPFAM" id="SSF56112">
    <property type="entry name" value="Protein kinase-like (PK-like)"/>
    <property type="match status" value="1"/>
</dbReference>
<dbReference type="OrthoDB" id="4062651at2759"/>
<reference evidence="1 2" key="1">
    <citation type="submission" date="2016-03" db="EMBL/GenBank/DDBJ databases">
        <authorList>
            <person name="Ploux O."/>
        </authorList>
    </citation>
    <scope>NUCLEOTIDE SEQUENCE [LARGE SCALE GENOMIC DNA]</scope>
    <source>
        <strain evidence="1 2">UAMH 11012</strain>
    </source>
</reference>
<dbReference type="GO" id="GO:0004672">
    <property type="term" value="F:protein kinase activity"/>
    <property type="evidence" value="ECO:0007669"/>
    <property type="project" value="InterPro"/>
</dbReference>
<dbReference type="PROSITE" id="PS00108">
    <property type="entry name" value="PROTEIN_KINASE_ST"/>
    <property type="match status" value="1"/>
</dbReference>
<gene>
    <name evidence="1" type="ORF">PAC_04949</name>
</gene>